<gene>
    <name evidence="1" type="ORF">DFQ11_101561</name>
</gene>
<name>A0A2V4XIJ8_9FLAO</name>
<protein>
    <submittedName>
        <fullName evidence="1">Uncharacterized protein</fullName>
    </submittedName>
</protein>
<sequence>MSLIGILVFGQENKMTEIDNQSKSIDSDTELIESNFDLTNESRLKVWHKENRIFKIVQEMNVDYGEIKSEIYLVGNKPVKIIESESTNFFLTDSIAKIKGYSIDIEENFRAVSYITNWNKKQRELKVSGEPTEEKNISYELNKYIGIIRKAENLINE</sequence>
<dbReference type="EMBL" id="QJTD01000001">
    <property type="protein sequence ID" value="PYE83130.1"/>
    <property type="molecule type" value="Genomic_DNA"/>
</dbReference>
<keyword evidence="2" id="KW-1185">Reference proteome</keyword>
<comment type="caution">
    <text evidence="1">The sequence shown here is derived from an EMBL/GenBank/DDBJ whole genome shotgun (WGS) entry which is preliminary data.</text>
</comment>
<dbReference type="Proteomes" id="UP000248054">
    <property type="component" value="Unassembled WGS sequence"/>
</dbReference>
<organism evidence="1 2">
    <name type="scientific">Winogradskyella epiphytica</name>
    <dbReference type="NCBI Taxonomy" id="262005"/>
    <lineage>
        <taxon>Bacteria</taxon>
        <taxon>Pseudomonadati</taxon>
        <taxon>Bacteroidota</taxon>
        <taxon>Flavobacteriia</taxon>
        <taxon>Flavobacteriales</taxon>
        <taxon>Flavobacteriaceae</taxon>
        <taxon>Winogradskyella</taxon>
    </lineage>
</organism>
<dbReference type="AlphaFoldDB" id="A0A2V4XIJ8"/>
<reference evidence="1 2" key="1">
    <citation type="submission" date="2018-06" db="EMBL/GenBank/DDBJ databases">
        <title>Genomic Encyclopedia of Type Strains, Phase III (KMG-III): the genomes of soil and plant-associated and newly described type strains.</title>
        <authorList>
            <person name="Whitman W."/>
        </authorList>
    </citation>
    <scope>NUCLEOTIDE SEQUENCE [LARGE SCALE GENOMIC DNA]</scope>
    <source>
        <strain evidence="1 2">CECT 7945</strain>
    </source>
</reference>
<accession>A0A2V4XIJ8</accession>
<evidence type="ECO:0000313" key="1">
    <source>
        <dbReference type="EMBL" id="PYE83130.1"/>
    </source>
</evidence>
<evidence type="ECO:0000313" key="2">
    <source>
        <dbReference type="Proteomes" id="UP000248054"/>
    </source>
</evidence>
<proteinExistence type="predicted"/>